<dbReference type="GO" id="GO:0003810">
    <property type="term" value="F:protein-glutamine gamma-glutamyltransferase activity"/>
    <property type="evidence" value="ECO:0007669"/>
    <property type="project" value="InterPro"/>
</dbReference>
<feature type="non-terminal residue" evidence="2">
    <location>
        <position position="121"/>
    </location>
</feature>
<dbReference type="PANTHER" id="PTHR11590:SF42">
    <property type="entry name" value="COAGULATION FACTOR XIII A CHAIN"/>
    <property type="match status" value="1"/>
</dbReference>
<reference evidence="2 3" key="1">
    <citation type="submission" date="2016-06" db="EMBL/GenBank/DDBJ databases">
        <title>The Draft Genome Sequence and Annotation of the Desert Woodrat Neotoma lepida.</title>
        <authorList>
            <person name="Campbell M."/>
            <person name="Oakeson K.F."/>
            <person name="Yandell M."/>
            <person name="Halpert J.R."/>
            <person name="Dearing D."/>
        </authorList>
    </citation>
    <scope>NUCLEOTIDE SEQUENCE [LARGE SCALE GENOMIC DNA]</scope>
    <source>
        <strain evidence="2">417</strain>
        <tissue evidence="2">Liver</tissue>
    </source>
</reference>
<evidence type="ECO:0000313" key="2">
    <source>
        <dbReference type="EMBL" id="OBS57243.1"/>
    </source>
</evidence>
<dbReference type="InterPro" id="IPR008958">
    <property type="entry name" value="Transglutaminase_C"/>
</dbReference>
<dbReference type="GO" id="GO:0072378">
    <property type="term" value="P:blood coagulation, fibrin clot formation"/>
    <property type="evidence" value="ECO:0007669"/>
    <property type="project" value="TreeGrafter"/>
</dbReference>
<dbReference type="SUPFAM" id="SSF49309">
    <property type="entry name" value="Transglutaminase, two C-terminal domains"/>
    <property type="match status" value="1"/>
</dbReference>
<comment type="caution">
    <text evidence="2">The sequence shown here is derived from an EMBL/GenBank/DDBJ whole genome shotgun (WGS) entry which is preliminary data.</text>
</comment>
<dbReference type="InterPro" id="IPR050779">
    <property type="entry name" value="Transglutaminase"/>
</dbReference>
<dbReference type="STRING" id="56216.A0A1A6FTG7"/>
<dbReference type="InterPro" id="IPR013783">
    <property type="entry name" value="Ig-like_fold"/>
</dbReference>
<dbReference type="Gene3D" id="2.60.40.10">
    <property type="entry name" value="Immunoglobulins"/>
    <property type="match status" value="1"/>
</dbReference>
<dbReference type="EMBL" id="LZPO01117266">
    <property type="protein sequence ID" value="OBS57243.1"/>
    <property type="molecule type" value="Genomic_DNA"/>
</dbReference>
<organism evidence="2 3">
    <name type="scientific">Neotoma lepida</name>
    <name type="common">Desert woodrat</name>
    <dbReference type="NCBI Taxonomy" id="56216"/>
    <lineage>
        <taxon>Eukaryota</taxon>
        <taxon>Metazoa</taxon>
        <taxon>Chordata</taxon>
        <taxon>Craniata</taxon>
        <taxon>Vertebrata</taxon>
        <taxon>Euteleostomi</taxon>
        <taxon>Mammalia</taxon>
        <taxon>Eutheria</taxon>
        <taxon>Euarchontoglires</taxon>
        <taxon>Glires</taxon>
        <taxon>Rodentia</taxon>
        <taxon>Myomorpha</taxon>
        <taxon>Muroidea</taxon>
        <taxon>Cricetidae</taxon>
        <taxon>Neotominae</taxon>
        <taxon>Neotoma</taxon>
    </lineage>
</organism>
<evidence type="ECO:0000259" key="1">
    <source>
        <dbReference type="Pfam" id="PF00927"/>
    </source>
</evidence>
<protein>
    <recommendedName>
        <fullName evidence="1">Transglutaminase C-terminal domain-containing protein</fullName>
    </recommendedName>
</protein>
<evidence type="ECO:0000313" key="3">
    <source>
        <dbReference type="Proteomes" id="UP000092124"/>
    </source>
</evidence>
<proteinExistence type="predicted"/>
<dbReference type="AlphaFoldDB" id="A0A1A6FTG7"/>
<name>A0A1A6FTG7_NEOLE</name>
<dbReference type="OrthoDB" id="437511at2759"/>
<dbReference type="InterPro" id="IPR036238">
    <property type="entry name" value="Transglutaminase_C_sf"/>
</dbReference>
<accession>A0A1A6FTG7</accession>
<dbReference type="FunFam" id="2.60.40.10:FF:001301">
    <property type="entry name" value="Coagulation factor XIII A chain"/>
    <property type="match status" value="1"/>
</dbReference>
<feature type="non-terminal residue" evidence="2">
    <location>
        <position position="1"/>
    </location>
</feature>
<dbReference type="Pfam" id="PF00927">
    <property type="entry name" value="Transglut_C"/>
    <property type="match status" value="1"/>
</dbReference>
<feature type="domain" description="Transglutaminase C-terminal" evidence="1">
    <location>
        <begin position="1"/>
        <end position="91"/>
    </location>
</feature>
<gene>
    <name evidence="2" type="ORF">A6R68_11632</name>
</gene>
<sequence>VRGAAMVGSDMVVTVEFTNPLKEKLQNVWIHLDGPGVTIPKRKMFREIQPNATVQWEEVCRPWVSGPRKLIASMTSDSLRHVYGELDLQIQRRPRLSWSSEGFQDRIPFCRSLMFTSREKP</sequence>
<dbReference type="PANTHER" id="PTHR11590">
    <property type="entry name" value="PROTEIN-GLUTAMINE GAMMA-GLUTAMYLTRANSFERASE"/>
    <property type="match status" value="1"/>
</dbReference>
<keyword evidence="3" id="KW-1185">Reference proteome</keyword>
<dbReference type="Proteomes" id="UP000092124">
    <property type="component" value="Unassembled WGS sequence"/>
</dbReference>